<comment type="caution">
    <text evidence="5">The sequence shown here is derived from an EMBL/GenBank/DDBJ whole genome shotgun (WGS) entry which is preliminary data.</text>
</comment>
<dbReference type="GO" id="GO:0005524">
    <property type="term" value="F:ATP binding"/>
    <property type="evidence" value="ECO:0007669"/>
    <property type="project" value="UniProtKB-KW"/>
</dbReference>
<name>A0A2S8GEB2_9BACT</name>
<keyword evidence="1" id="KW-0813">Transport</keyword>
<dbReference type="InterPro" id="IPR015855">
    <property type="entry name" value="ABC_transpr_MalK-like"/>
</dbReference>
<dbReference type="SUPFAM" id="SSF50331">
    <property type="entry name" value="MOP-like"/>
    <property type="match status" value="1"/>
</dbReference>
<dbReference type="CDD" id="cd03301">
    <property type="entry name" value="ABC_MalK_N"/>
    <property type="match status" value="1"/>
</dbReference>
<dbReference type="FunFam" id="3.40.50.300:FF:000042">
    <property type="entry name" value="Maltose/maltodextrin ABC transporter, ATP-binding protein"/>
    <property type="match status" value="1"/>
</dbReference>
<gene>
    <name evidence="5" type="ORF">C5Y98_01185</name>
</gene>
<protein>
    <submittedName>
        <fullName evidence="5">Glycerol-3-phosphate ABC transporter ATP-binding protein</fullName>
    </submittedName>
</protein>
<dbReference type="InterPro" id="IPR027417">
    <property type="entry name" value="P-loop_NTPase"/>
</dbReference>
<dbReference type="Proteomes" id="UP000239388">
    <property type="component" value="Unassembled WGS sequence"/>
</dbReference>
<dbReference type="Gene3D" id="2.40.50.100">
    <property type="match status" value="1"/>
</dbReference>
<proteinExistence type="predicted"/>
<dbReference type="SMART" id="SM00382">
    <property type="entry name" value="AAA"/>
    <property type="match status" value="1"/>
</dbReference>
<dbReference type="InterPro" id="IPR003593">
    <property type="entry name" value="AAA+_ATPase"/>
</dbReference>
<evidence type="ECO:0000256" key="2">
    <source>
        <dbReference type="ARBA" id="ARBA00022741"/>
    </source>
</evidence>
<dbReference type="GO" id="GO:0008643">
    <property type="term" value="P:carbohydrate transport"/>
    <property type="evidence" value="ECO:0007669"/>
    <property type="project" value="InterPro"/>
</dbReference>
<dbReference type="GO" id="GO:0055052">
    <property type="term" value="C:ATP-binding cassette (ABC) transporter complex, substrate-binding subunit-containing"/>
    <property type="evidence" value="ECO:0007669"/>
    <property type="project" value="TreeGrafter"/>
</dbReference>
<dbReference type="EMBL" id="PUIB01000002">
    <property type="protein sequence ID" value="PQO42798.1"/>
    <property type="molecule type" value="Genomic_DNA"/>
</dbReference>
<evidence type="ECO:0000259" key="4">
    <source>
        <dbReference type="PROSITE" id="PS50893"/>
    </source>
</evidence>
<evidence type="ECO:0000313" key="5">
    <source>
        <dbReference type="EMBL" id="PQO42798.1"/>
    </source>
</evidence>
<sequence length="408" mass="44981">MAKVVLNQVSKRFSDSVAAVSELNLEVADREFLVLVGPSGCGKTTTLRMIAGLEEVSDGQITIGERNVTHVSPKDRDIAMVFQNYALYPHMTVRRNMSFGLRLRYGGNFVSRLWRRWQNAENASKREEQFQQIPAKVDQVAGTLGIGRLLDRYPRELSGGERQRVALGRAIVREPAAFLFDEPLSNLDAKLRVEMRRELKELHRRLGATMIYVTHDQVEAMTLGDRIAVMDKGVLQQVGPPSEVYHKPANRFVASFLGTPGMNLLEGELVEENGRFQFRGSGVQLEIKANQHPGREPNGTRKIVLGVRPEDILCQENASSDWLAAGHGQVELIESLGDVGYVHIRLPGDEANGAVLPRITAKAAVNAANGTVPGPALQDRPAPIAFRAAALHWFDGKTGLRLSSPGRD</sequence>
<dbReference type="AlphaFoldDB" id="A0A2S8GEB2"/>
<evidence type="ECO:0000256" key="3">
    <source>
        <dbReference type="ARBA" id="ARBA00022840"/>
    </source>
</evidence>
<dbReference type="PROSITE" id="PS50893">
    <property type="entry name" value="ABC_TRANSPORTER_2"/>
    <property type="match status" value="1"/>
</dbReference>
<dbReference type="GO" id="GO:0016887">
    <property type="term" value="F:ATP hydrolysis activity"/>
    <property type="evidence" value="ECO:0007669"/>
    <property type="project" value="InterPro"/>
</dbReference>
<dbReference type="SUPFAM" id="SSF52540">
    <property type="entry name" value="P-loop containing nucleoside triphosphate hydrolases"/>
    <property type="match status" value="1"/>
</dbReference>
<dbReference type="GO" id="GO:0140359">
    <property type="term" value="F:ABC-type transporter activity"/>
    <property type="evidence" value="ECO:0007669"/>
    <property type="project" value="InterPro"/>
</dbReference>
<dbReference type="Pfam" id="PF00005">
    <property type="entry name" value="ABC_tran"/>
    <property type="match status" value="1"/>
</dbReference>
<organism evidence="5 6">
    <name type="scientific">Blastopirellula marina</name>
    <dbReference type="NCBI Taxonomy" id="124"/>
    <lineage>
        <taxon>Bacteria</taxon>
        <taxon>Pseudomonadati</taxon>
        <taxon>Planctomycetota</taxon>
        <taxon>Planctomycetia</taxon>
        <taxon>Pirellulales</taxon>
        <taxon>Pirellulaceae</taxon>
        <taxon>Blastopirellula</taxon>
    </lineage>
</organism>
<dbReference type="OrthoDB" id="9790614at2"/>
<dbReference type="InterPro" id="IPR008995">
    <property type="entry name" value="Mo/tungstate-bd_C_term_dom"/>
</dbReference>
<dbReference type="Pfam" id="PF17912">
    <property type="entry name" value="OB_MalK"/>
    <property type="match status" value="1"/>
</dbReference>
<dbReference type="InterPro" id="IPR017871">
    <property type="entry name" value="ABC_transporter-like_CS"/>
</dbReference>
<dbReference type="InterPro" id="IPR047641">
    <property type="entry name" value="ABC_transpr_MalK/UgpC-like"/>
</dbReference>
<reference evidence="5 6" key="1">
    <citation type="submission" date="2018-02" db="EMBL/GenBank/DDBJ databases">
        <title>Comparative genomes isolates from brazilian mangrove.</title>
        <authorList>
            <person name="Araujo J.E."/>
            <person name="Taketani R.G."/>
            <person name="Silva M.C.P."/>
            <person name="Loureco M.V."/>
            <person name="Andreote F.D."/>
        </authorList>
    </citation>
    <scope>NUCLEOTIDE SEQUENCE [LARGE SCALE GENOMIC DNA]</scope>
    <source>
        <strain evidence="5 6">NAP PRIS-MGV</strain>
    </source>
</reference>
<keyword evidence="2" id="KW-0547">Nucleotide-binding</keyword>
<dbReference type="InterPro" id="IPR003439">
    <property type="entry name" value="ABC_transporter-like_ATP-bd"/>
</dbReference>
<dbReference type="PROSITE" id="PS00211">
    <property type="entry name" value="ABC_TRANSPORTER_1"/>
    <property type="match status" value="1"/>
</dbReference>
<dbReference type="PANTHER" id="PTHR43875:SF1">
    <property type="entry name" value="OSMOPROTECTIVE COMPOUNDS UPTAKE ATP-BINDING PROTEIN GGTA"/>
    <property type="match status" value="1"/>
</dbReference>
<dbReference type="InterPro" id="IPR040582">
    <property type="entry name" value="OB_MalK-like"/>
</dbReference>
<dbReference type="Gene3D" id="3.40.50.300">
    <property type="entry name" value="P-loop containing nucleotide triphosphate hydrolases"/>
    <property type="match status" value="1"/>
</dbReference>
<dbReference type="RefSeq" id="WP_105350798.1">
    <property type="nucleotide sequence ID" value="NZ_PUIB01000002.1"/>
</dbReference>
<dbReference type="PANTHER" id="PTHR43875">
    <property type="entry name" value="MALTODEXTRIN IMPORT ATP-BINDING PROTEIN MSMX"/>
    <property type="match status" value="1"/>
</dbReference>
<feature type="domain" description="ABC transporter" evidence="4">
    <location>
        <begin position="4"/>
        <end position="257"/>
    </location>
</feature>
<evidence type="ECO:0000256" key="1">
    <source>
        <dbReference type="ARBA" id="ARBA00022448"/>
    </source>
</evidence>
<keyword evidence="3 5" id="KW-0067">ATP-binding</keyword>
<evidence type="ECO:0000313" key="6">
    <source>
        <dbReference type="Proteomes" id="UP000239388"/>
    </source>
</evidence>
<accession>A0A2S8GEB2</accession>